<protein>
    <recommendedName>
        <fullName evidence="3">Reverse transcriptase domain-containing protein</fullName>
    </recommendedName>
</protein>
<evidence type="ECO:0000313" key="2">
    <source>
        <dbReference type="Proteomes" id="UP001530293"/>
    </source>
</evidence>
<dbReference type="Proteomes" id="UP001530293">
    <property type="component" value="Unassembled WGS sequence"/>
</dbReference>
<name>A0ABD3MFG6_9STRA</name>
<organism evidence="1 2">
    <name type="scientific">Discostella pseudostelligera</name>
    <dbReference type="NCBI Taxonomy" id="259834"/>
    <lineage>
        <taxon>Eukaryota</taxon>
        <taxon>Sar</taxon>
        <taxon>Stramenopiles</taxon>
        <taxon>Ochrophyta</taxon>
        <taxon>Bacillariophyta</taxon>
        <taxon>Coscinodiscophyceae</taxon>
        <taxon>Thalassiosirophycidae</taxon>
        <taxon>Stephanodiscales</taxon>
        <taxon>Stephanodiscaceae</taxon>
        <taxon>Discostella</taxon>
    </lineage>
</organism>
<dbReference type="AlphaFoldDB" id="A0ABD3MFG6"/>
<dbReference type="EMBL" id="JALLBG020000136">
    <property type="protein sequence ID" value="KAL3762327.1"/>
    <property type="molecule type" value="Genomic_DNA"/>
</dbReference>
<comment type="caution">
    <text evidence="1">The sequence shown here is derived from an EMBL/GenBank/DDBJ whole genome shotgun (WGS) entry which is preliminary data.</text>
</comment>
<evidence type="ECO:0008006" key="3">
    <source>
        <dbReference type="Google" id="ProtNLM"/>
    </source>
</evidence>
<evidence type="ECO:0000313" key="1">
    <source>
        <dbReference type="EMBL" id="KAL3762327.1"/>
    </source>
</evidence>
<keyword evidence="2" id="KW-1185">Reference proteome</keyword>
<sequence>MISATNSSPVWPRDLMEKIAQVTSLPSRALQQPLFSFELTLEAAQRNYCVLKKFKSLEKAIQAQGDSPLSYGSEFRLPPELEPILHLHPNWPQFLRLLTDGSNWPLTDITEEERQADVQEALAFGNHKGAIENSTLLRSLIDDDVTHGYSLPLPLQKIQSINGALLAPMNIVSQDMIDRHGNIIPKFCLTHDQSFVFGGSGTSLNSRLLKDQLTPCYFGWVIRRLANWIVAARRKYPGIRLFATKVDFKSAYRRMHLHHTIASQSCTQLPDDDIALLALRLTFGGAACPFEWSIISETICDLATAIAHRETWNPTALQAPDQELVPAPSFLPDDTPFGEGKSS</sequence>
<gene>
    <name evidence="1" type="ORF">ACHAWU_003832</name>
</gene>
<reference evidence="1 2" key="1">
    <citation type="submission" date="2024-10" db="EMBL/GenBank/DDBJ databases">
        <title>Updated reference genomes for cyclostephanoid diatoms.</title>
        <authorList>
            <person name="Roberts W.R."/>
            <person name="Alverson A.J."/>
        </authorList>
    </citation>
    <scope>NUCLEOTIDE SEQUENCE [LARGE SCALE GENOMIC DNA]</scope>
    <source>
        <strain evidence="1 2">AJA232-27</strain>
    </source>
</reference>
<accession>A0ABD3MFG6</accession>
<proteinExistence type="predicted"/>